<dbReference type="InterPro" id="IPR000757">
    <property type="entry name" value="Beta-glucanase-like"/>
</dbReference>
<dbReference type="InterPro" id="IPR013320">
    <property type="entry name" value="ConA-like_dom_sf"/>
</dbReference>
<dbReference type="AlphaFoldDB" id="A0AAN9UC19"/>
<feature type="domain" description="GH16" evidence="2">
    <location>
        <begin position="15"/>
        <end position="284"/>
    </location>
</feature>
<dbReference type="PANTHER" id="PTHR10963:SF60">
    <property type="entry name" value="GRAM-NEGATIVE BACTERIA-BINDING PROTEIN 1-RELATED"/>
    <property type="match status" value="1"/>
</dbReference>
<dbReference type="Pfam" id="PF26113">
    <property type="entry name" value="GH16_XgeA"/>
    <property type="match status" value="1"/>
</dbReference>
<evidence type="ECO:0000256" key="1">
    <source>
        <dbReference type="SAM" id="SignalP"/>
    </source>
</evidence>
<sequence length="284" mass="30408">MLFQSSILLPLLPSLAAAITPPPMGNMNLVWSEDFEGVAGASPDSAVWNTMDAINTNDEVQTYTKMNTNLQISGGGTIQFVPRKSQKDGHWTSGRIETVGAWTPAEGKVTKIAASLLIGTNLAVQKQGLWPAFWALGDAMRHGTEWPAAGEIDIFEQVDGLPLAYGTIHCGESNGGPCNEPSGSATETVMPPDGTFNEYAVSIDRTNDDWRAQTITWTVNGNAYKVVSGADINDAPIWSSLAHSPLYLLLNVAVGGDWPGPPNLLTLDGYGSMMEVQWVGIWSS</sequence>
<dbReference type="GO" id="GO:0005975">
    <property type="term" value="P:carbohydrate metabolic process"/>
    <property type="evidence" value="ECO:0007669"/>
    <property type="project" value="InterPro"/>
</dbReference>
<comment type="caution">
    <text evidence="3">The sequence shown here is derived from an EMBL/GenBank/DDBJ whole genome shotgun (WGS) entry which is preliminary data.</text>
</comment>
<dbReference type="GO" id="GO:0004553">
    <property type="term" value="F:hydrolase activity, hydrolyzing O-glycosyl compounds"/>
    <property type="evidence" value="ECO:0007669"/>
    <property type="project" value="InterPro"/>
</dbReference>
<evidence type="ECO:0000313" key="3">
    <source>
        <dbReference type="EMBL" id="KAK7745106.1"/>
    </source>
</evidence>
<feature type="chain" id="PRO_5042906997" description="GH16 domain-containing protein" evidence="1">
    <location>
        <begin position="19"/>
        <end position="284"/>
    </location>
</feature>
<dbReference type="InterPro" id="IPR050546">
    <property type="entry name" value="Glycosyl_Hydrlase_16"/>
</dbReference>
<accession>A0AAN9UC19</accession>
<evidence type="ECO:0000259" key="2">
    <source>
        <dbReference type="PROSITE" id="PS51762"/>
    </source>
</evidence>
<dbReference type="EMBL" id="JAKJXP020000113">
    <property type="protein sequence ID" value="KAK7745106.1"/>
    <property type="molecule type" value="Genomic_DNA"/>
</dbReference>
<dbReference type="PROSITE" id="PS51762">
    <property type="entry name" value="GH16_2"/>
    <property type="match status" value="1"/>
</dbReference>
<proteinExistence type="predicted"/>
<protein>
    <recommendedName>
        <fullName evidence="2">GH16 domain-containing protein</fullName>
    </recommendedName>
</protein>
<evidence type="ECO:0000313" key="4">
    <source>
        <dbReference type="Proteomes" id="UP001320420"/>
    </source>
</evidence>
<reference evidence="3 4" key="1">
    <citation type="submission" date="2024-02" db="EMBL/GenBank/DDBJ databases">
        <title>De novo assembly and annotation of 12 fungi associated with fruit tree decline syndrome in Ontario, Canada.</title>
        <authorList>
            <person name="Sulman M."/>
            <person name="Ellouze W."/>
            <person name="Ilyukhin E."/>
        </authorList>
    </citation>
    <scope>NUCLEOTIDE SEQUENCE [LARGE SCALE GENOMIC DNA]</scope>
    <source>
        <strain evidence="3 4">M11/M66-122</strain>
    </source>
</reference>
<dbReference type="Gene3D" id="2.60.120.200">
    <property type="match status" value="1"/>
</dbReference>
<name>A0AAN9UC19_9PEZI</name>
<organism evidence="3 4">
    <name type="scientific">Diatrype stigma</name>
    <dbReference type="NCBI Taxonomy" id="117547"/>
    <lineage>
        <taxon>Eukaryota</taxon>
        <taxon>Fungi</taxon>
        <taxon>Dikarya</taxon>
        <taxon>Ascomycota</taxon>
        <taxon>Pezizomycotina</taxon>
        <taxon>Sordariomycetes</taxon>
        <taxon>Xylariomycetidae</taxon>
        <taxon>Xylariales</taxon>
        <taxon>Diatrypaceae</taxon>
        <taxon>Diatrype</taxon>
    </lineage>
</organism>
<dbReference type="SUPFAM" id="SSF49899">
    <property type="entry name" value="Concanavalin A-like lectins/glucanases"/>
    <property type="match status" value="1"/>
</dbReference>
<feature type="signal peptide" evidence="1">
    <location>
        <begin position="1"/>
        <end position="18"/>
    </location>
</feature>
<dbReference type="PANTHER" id="PTHR10963">
    <property type="entry name" value="GLYCOSYL HYDROLASE-RELATED"/>
    <property type="match status" value="1"/>
</dbReference>
<keyword evidence="1" id="KW-0732">Signal</keyword>
<keyword evidence="4" id="KW-1185">Reference proteome</keyword>
<dbReference type="Proteomes" id="UP001320420">
    <property type="component" value="Unassembled WGS sequence"/>
</dbReference>
<gene>
    <name evidence="3" type="ORF">SLS62_009970</name>
</gene>